<keyword evidence="4" id="KW-0808">Transferase</keyword>
<protein>
    <recommendedName>
        <fullName evidence="2">histidine kinase</fullName>
        <ecNumber evidence="2">2.7.13.3</ecNumber>
    </recommendedName>
</protein>
<dbReference type="GO" id="GO:0016020">
    <property type="term" value="C:membrane"/>
    <property type="evidence" value="ECO:0007669"/>
    <property type="project" value="InterPro"/>
</dbReference>
<evidence type="ECO:0000256" key="4">
    <source>
        <dbReference type="ARBA" id="ARBA00022679"/>
    </source>
</evidence>
<dbReference type="GO" id="GO:0046983">
    <property type="term" value="F:protein dimerization activity"/>
    <property type="evidence" value="ECO:0007669"/>
    <property type="project" value="InterPro"/>
</dbReference>
<organism evidence="13 14">
    <name type="scientific">Kocuria soli</name>
    <dbReference type="NCBI Taxonomy" id="2485125"/>
    <lineage>
        <taxon>Bacteria</taxon>
        <taxon>Bacillati</taxon>
        <taxon>Actinomycetota</taxon>
        <taxon>Actinomycetes</taxon>
        <taxon>Micrococcales</taxon>
        <taxon>Micrococcaceae</taxon>
        <taxon>Kocuria</taxon>
    </lineage>
</organism>
<dbReference type="EMBL" id="RKMF01000003">
    <property type="protein sequence ID" value="ROZ64353.1"/>
    <property type="molecule type" value="Genomic_DNA"/>
</dbReference>
<dbReference type="InterPro" id="IPR050482">
    <property type="entry name" value="Sensor_HK_TwoCompSys"/>
</dbReference>
<feature type="coiled-coil region" evidence="9">
    <location>
        <begin position="200"/>
        <end position="231"/>
    </location>
</feature>
<dbReference type="Gene3D" id="3.30.565.10">
    <property type="entry name" value="Histidine kinase-like ATPase, C-terminal domain"/>
    <property type="match status" value="1"/>
</dbReference>
<dbReference type="GO" id="GO:0005524">
    <property type="term" value="F:ATP binding"/>
    <property type="evidence" value="ECO:0007669"/>
    <property type="project" value="UniProtKB-KW"/>
</dbReference>
<keyword evidence="9" id="KW-0175">Coiled coil</keyword>
<dbReference type="CDD" id="cd16917">
    <property type="entry name" value="HATPase_UhpB-NarQ-NarX-like"/>
    <property type="match status" value="1"/>
</dbReference>
<dbReference type="PANTHER" id="PTHR24421:SF10">
    <property type="entry name" value="NITRATE_NITRITE SENSOR PROTEIN NARQ"/>
    <property type="match status" value="1"/>
</dbReference>
<evidence type="ECO:0000259" key="11">
    <source>
        <dbReference type="Pfam" id="PF02518"/>
    </source>
</evidence>
<dbReference type="AlphaFoldDB" id="A0A3N3ZSB8"/>
<evidence type="ECO:0000256" key="7">
    <source>
        <dbReference type="ARBA" id="ARBA00022840"/>
    </source>
</evidence>
<dbReference type="Pfam" id="PF07730">
    <property type="entry name" value="HisKA_3"/>
    <property type="match status" value="1"/>
</dbReference>
<feature type="transmembrane region" description="Helical" evidence="10">
    <location>
        <begin position="58"/>
        <end position="81"/>
    </location>
</feature>
<feature type="transmembrane region" description="Helical" evidence="10">
    <location>
        <begin position="107"/>
        <end position="131"/>
    </location>
</feature>
<feature type="domain" description="Signal transduction histidine kinase subgroup 3 dimerisation and phosphoacceptor" evidence="12">
    <location>
        <begin position="232"/>
        <end position="297"/>
    </location>
</feature>
<evidence type="ECO:0000259" key="12">
    <source>
        <dbReference type="Pfam" id="PF07730"/>
    </source>
</evidence>
<dbReference type="InterPro" id="IPR011712">
    <property type="entry name" value="Sig_transdc_His_kin_sub3_dim/P"/>
</dbReference>
<feature type="transmembrane region" description="Helical" evidence="10">
    <location>
        <begin position="143"/>
        <end position="163"/>
    </location>
</feature>
<evidence type="ECO:0000313" key="14">
    <source>
        <dbReference type="Proteomes" id="UP000270616"/>
    </source>
</evidence>
<dbReference type="Proteomes" id="UP000270616">
    <property type="component" value="Unassembled WGS sequence"/>
</dbReference>
<keyword evidence="8" id="KW-0902">Two-component regulatory system</keyword>
<dbReference type="GO" id="GO:0000155">
    <property type="term" value="F:phosphorelay sensor kinase activity"/>
    <property type="evidence" value="ECO:0007669"/>
    <property type="project" value="InterPro"/>
</dbReference>
<keyword evidence="10" id="KW-0472">Membrane</keyword>
<keyword evidence="10" id="KW-1133">Transmembrane helix</keyword>
<dbReference type="InterPro" id="IPR036890">
    <property type="entry name" value="HATPase_C_sf"/>
</dbReference>
<dbReference type="Gene3D" id="1.20.5.1930">
    <property type="match status" value="1"/>
</dbReference>
<dbReference type="PANTHER" id="PTHR24421">
    <property type="entry name" value="NITRATE/NITRITE SENSOR PROTEIN NARX-RELATED"/>
    <property type="match status" value="1"/>
</dbReference>
<dbReference type="InterPro" id="IPR003594">
    <property type="entry name" value="HATPase_dom"/>
</dbReference>
<evidence type="ECO:0000256" key="9">
    <source>
        <dbReference type="SAM" id="Coils"/>
    </source>
</evidence>
<evidence type="ECO:0000256" key="10">
    <source>
        <dbReference type="SAM" id="Phobius"/>
    </source>
</evidence>
<keyword evidence="3" id="KW-0597">Phosphoprotein</keyword>
<feature type="transmembrane region" description="Helical" evidence="10">
    <location>
        <begin position="169"/>
        <end position="191"/>
    </location>
</feature>
<reference evidence="13 14" key="1">
    <citation type="submission" date="2018-10" db="EMBL/GenBank/DDBJ databases">
        <title>Kocuria sp. M5W7-7, whole genome shotgun sequence.</title>
        <authorList>
            <person name="Tuo L."/>
        </authorList>
    </citation>
    <scope>NUCLEOTIDE SEQUENCE [LARGE SCALE GENOMIC DNA]</scope>
    <source>
        <strain evidence="13 14">M5W7-7</strain>
    </source>
</reference>
<evidence type="ECO:0000256" key="2">
    <source>
        <dbReference type="ARBA" id="ARBA00012438"/>
    </source>
</evidence>
<keyword evidence="6 13" id="KW-0418">Kinase</keyword>
<dbReference type="RefSeq" id="WP_123824454.1">
    <property type="nucleotide sequence ID" value="NZ_RKMF01000003.1"/>
</dbReference>
<evidence type="ECO:0000256" key="8">
    <source>
        <dbReference type="ARBA" id="ARBA00023012"/>
    </source>
</evidence>
<feature type="domain" description="Histidine kinase/HSP90-like ATPase" evidence="11">
    <location>
        <begin position="341"/>
        <end position="425"/>
    </location>
</feature>
<dbReference type="OrthoDB" id="227596at2"/>
<dbReference type="SUPFAM" id="SSF55874">
    <property type="entry name" value="ATPase domain of HSP90 chaperone/DNA topoisomerase II/histidine kinase"/>
    <property type="match status" value="1"/>
</dbReference>
<evidence type="ECO:0000256" key="6">
    <source>
        <dbReference type="ARBA" id="ARBA00022777"/>
    </source>
</evidence>
<feature type="transmembrane region" description="Helical" evidence="10">
    <location>
        <begin position="14"/>
        <end position="37"/>
    </location>
</feature>
<dbReference type="Pfam" id="PF02518">
    <property type="entry name" value="HATPase_c"/>
    <property type="match status" value="1"/>
</dbReference>
<proteinExistence type="predicted"/>
<name>A0A3N3ZSB8_9MICC</name>
<keyword evidence="10" id="KW-0812">Transmembrane</keyword>
<accession>A0A3N3ZSB8</accession>
<keyword evidence="14" id="KW-1185">Reference proteome</keyword>
<evidence type="ECO:0000256" key="3">
    <source>
        <dbReference type="ARBA" id="ARBA00022553"/>
    </source>
</evidence>
<evidence type="ECO:0000256" key="1">
    <source>
        <dbReference type="ARBA" id="ARBA00000085"/>
    </source>
</evidence>
<dbReference type="EC" id="2.7.13.3" evidence="2"/>
<gene>
    <name evidence="13" type="ORF">EDL96_03630</name>
</gene>
<evidence type="ECO:0000313" key="13">
    <source>
        <dbReference type="EMBL" id="ROZ64353.1"/>
    </source>
</evidence>
<sequence>MIERFLGPGSRRGWLIAGLTLTALVLGPLISLGTYGVMGSLVADGTVSPEEYPYSEEFIFAWMLVDTAVGLVAVALLPIALRRAPEPKVLDEGPEVANLSLKEPRSALVAALVIGVLVGVSGAAFPAWFIAVVSVCSRGIRKWVFFIPPVAVLSAVGSVFVVPMPESDIWVILMGIALSLAMTAVPVLIGLNRWSRRRQIRALRSEAATARREAEAVVREEQARAAKTRAEERTRIAREMHDTLSHRLALISTYAGALDYREDLDRDTVRSTARLVQQTAATASAELRTVLDVLRDDPTDTRPEPDLTQVDSLLEEVRATGAQVESLVQRPDLGQIPGTASRTLYRMLQEGLTNAVKHAPGAPVTVRWQGDDDEVRLTVTNPLTPSDHADSVHPASGFGLIGLDERARALGGSVRATQTQSEFRLEAKVPCRS</sequence>
<comment type="catalytic activity">
    <reaction evidence="1">
        <text>ATP + protein L-histidine = ADP + protein N-phospho-L-histidine.</text>
        <dbReference type="EC" id="2.7.13.3"/>
    </reaction>
</comment>
<evidence type="ECO:0000256" key="5">
    <source>
        <dbReference type="ARBA" id="ARBA00022741"/>
    </source>
</evidence>
<comment type="caution">
    <text evidence="13">The sequence shown here is derived from an EMBL/GenBank/DDBJ whole genome shotgun (WGS) entry which is preliminary data.</text>
</comment>
<keyword evidence="5" id="KW-0547">Nucleotide-binding</keyword>
<keyword evidence="7" id="KW-0067">ATP-binding</keyword>